<keyword evidence="1" id="KW-0732">Signal</keyword>
<dbReference type="PROSITE" id="PS50940">
    <property type="entry name" value="CHIT_BIND_II"/>
    <property type="match status" value="1"/>
</dbReference>
<comment type="caution">
    <text evidence="3">The sequence shown here is derived from an EMBL/GenBank/DDBJ whole genome shotgun (WGS) entry which is preliminary data.</text>
</comment>
<sequence>MWAKIILICAWTILASCFDLSGAVNGNRMAGVPLGISHGVGELDVEGICIQPGMACQNCTHSVTCVPIPGGWLKLPLEECPFGTTCNAHQRGCSQQPVPECDSDSQQFQHRCEQVGIFPDAYDCRKFHLCSPPEGIPDGRPADHRVALCPRHYGYNPQTAQCSIPLRNGQCEERPVPIPECKEAGTYGVLPASPNFYFVCLLSQDQVFYPQIFLCPHGWFFYNGYCYPEMKGIVPVVTTPVDSKESTEKTSEVITETVKDETTSTRSKIESFFSTERATTYAADTFLADKFDLSNYESTDDVAPSTNDDFVNSFENTNDFW</sequence>
<dbReference type="OrthoDB" id="6597859at2759"/>
<organism evidence="3 4">
    <name type="scientific">Manduca sexta</name>
    <name type="common">Tobacco hawkmoth</name>
    <name type="synonym">Tobacco hornworm</name>
    <dbReference type="NCBI Taxonomy" id="7130"/>
    <lineage>
        <taxon>Eukaryota</taxon>
        <taxon>Metazoa</taxon>
        <taxon>Ecdysozoa</taxon>
        <taxon>Arthropoda</taxon>
        <taxon>Hexapoda</taxon>
        <taxon>Insecta</taxon>
        <taxon>Pterygota</taxon>
        <taxon>Neoptera</taxon>
        <taxon>Endopterygota</taxon>
        <taxon>Lepidoptera</taxon>
        <taxon>Glossata</taxon>
        <taxon>Ditrysia</taxon>
        <taxon>Bombycoidea</taxon>
        <taxon>Sphingidae</taxon>
        <taxon>Sphinginae</taxon>
        <taxon>Sphingini</taxon>
        <taxon>Manduca</taxon>
    </lineage>
</organism>
<dbReference type="GO" id="GO:0008061">
    <property type="term" value="F:chitin binding"/>
    <property type="evidence" value="ECO:0007669"/>
    <property type="project" value="InterPro"/>
</dbReference>
<proteinExistence type="predicted"/>
<dbReference type="Gene3D" id="2.170.140.10">
    <property type="entry name" value="Chitin binding domain"/>
    <property type="match status" value="1"/>
</dbReference>
<dbReference type="InterPro" id="IPR036508">
    <property type="entry name" value="Chitin-bd_dom_sf"/>
</dbReference>
<dbReference type="Proteomes" id="UP000791440">
    <property type="component" value="Unassembled WGS sequence"/>
</dbReference>
<dbReference type="EMBL" id="JH668341">
    <property type="protein sequence ID" value="KAG6447114.1"/>
    <property type="molecule type" value="Genomic_DNA"/>
</dbReference>
<feature type="signal peptide" evidence="1">
    <location>
        <begin position="1"/>
        <end position="17"/>
    </location>
</feature>
<accession>A0A921YYA3</accession>
<evidence type="ECO:0000313" key="4">
    <source>
        <dbReference type="Proteomes" id="UP000791440"/>
    </source>
</evidence>
<evidence type="ECO:0000256" key="1">
    <source>
        <dbReference type="SAM" id="SignalP"/>
    </source>
</evidence>
<dbReference type="SUPFAM" id="SSF57625">
    <property type="entry name" value="Invertebrate chitin-binding proteins"/>
    <property type="match status" value="1"/>
</dbReference>
<dbReference type="GO" id="GO:0005576">
    <property type="term" value="C:extracellular region"/>
    <property type="evidence" value="ECO:0007669"/>
    <property type="project" value="InterPro"/>
</dbReference>
<feature type="domain" description="Chitin-binding type-2" evidence="2">
    <location>
        <begin position="109"/>
        <end position="173"/>
    </location>
</feature>
<gene>
    <name evidence="3" type="ORF">O3G_MSEX004773</name>
</gene>
<dbReference type="Pfam" id="PF01607">
    <property type="entry name" value="CBM_14"/>
    <property type="match status" value="1"/>
</dbReference>
<dbReference type="AlphaFoldDB" id="A0A921YYA3"/>
<reference evidence="3" key="2">
    <citation type="submission" date="2020-12" db="EMBL/GenBank/DDBJ databases">
        <authorList>
            <person name="Kanost M."/>
        </authorList>
    </citation>
    <scope>NUCLEOTIDE SEQUENCE</scope>
</reference>
<reference evidence="3" key="1">
    <citation type="journal article" date="2016" name="Insect Biochem. Mol. Biol.">
        <title>Multifaceted biological insights from a draft genome sequence of the tobacco hornworm moth, Manduca sexta.</title>
        <authorList>
            <person name="Kanost M.R."/>
            <person name="Arrese E.L."/>
            <person name="Cao X."/>
            <person name="Chen Y.R."/>
            <person name="Chellapilla S."/>
            <person name="Goldsmith M.R."/>
            <person name="Grosse-Wilde E."/>
            <person name="Heckel D.G."/>
            <person name="Herndon N."/>
            <person name="Jiang H."/>
            <person name="Papanicolaou A."/>
            <person name="Qu J."/>
            <person name="Soulages J.L."/>
            <person name="Vogel H."/>
            <person name="Walters J."/>
            <person name="Waterhouse R.M."/>
            <person name="Ahn S.J."/>
            <person name="Almeida F.C."/>
            <person name="An C."/>
            <person name="Aqrawi P."/>
            <person name="Bretschneider A."/>
            <person name="Bryant W.B."/>
            <person name="Bucks S."/>
            <person name="Chao H."/>
            <person name="Chevignon G."/>
            <person name="Christen J.M."/>
            <person name="Clarke D.F."/>
            <person name="Dittmer N.T."/>
            <person name="Ferguson L.C.F."/>
            <person name="Garavelou S."/>
            <person name="Gordon K.H.J."/>
            <person name="Gunaratna R.T."/>
            <person name="Han Y."/>
            <person name="Hauser F."/>
            <person name="He Y."/>
            <person name="Heidel-Fischer H."/>
            <person name="Hirsh A."/>
            <person name="Hu Y."/>
            <person name="Jiang H."/>
            <person name="Kalra D."/>
            <person name="Klinner C."/>
            <person name="Konig C."/>
            <person name="Kovar C."/>
            <person name="Kroll A.R."/>
            <person name="Kuwar S.S."/>
            <person name="Lee S.L."/>
            <person name="Lehman R."/>
            <person name="Li K."/>
            <person name="Li Z."/>
            <person name="Liang H."/>
            <person name="Lovelace S."/>
            <person name="Lu Z."/>
            <person name="Mansfield J.H."/>
            <person name="McCulloch K.J."/>
            <person name="Mathew T."/>
            <person name="Morton B."/>
            <person name="Muzny D.M."/>
            <person name="Neunemann D."/>
            <person name="Ongeri F."/>
            <person name="Pauchet Y."/>
            <person name="Pu L.L."/>
            <person name="Pyrousis I."/>
            <person name="Rao X.J."/>
            <person name="Redding A."/>
            <person name="Roesel C."/>
            <person name="Sanchez-Gracia A."/>
            <person name="Schaack S."/>
            <person name="Shukla A."/>
            <person name="Tetreau G."/>
            <person name="Wang Y."/>
            <person name="Xiong G.H."/>
            <person name="Traut W."/>
            <person name="Walsh T.K."/>
            <person name="Worley K.C."/>
            <person name="Wu D."/>
            <person name="Wu W."/>
            <person name="Wu Y.Q."/>
            <person name="Zhang X."/>
            <person name="Zou Z."/>
            <person name="Zucker H."/>
            <person name="Briscoe A.D."/>
            <person name="Burmester T."/>
            <person name="Clem R.J."/>
            <person name="Feyereisen R."/>
            <person name="Grimmelikhuijzen C.J.P."/>
            <person name="Hamodrakas S.J."/>
            <person name="Hansson B.S."/>
            <person name="Huguet E."/>
            <person name="Jermiin L.S."/>
            <person name="Lan Q."/>
            <person name="Lehman H.K."/>
            <person name="Lorenzen M."/>
            <person name="Merzendorfer H."/>
            <person name="Michalopoulos I."/>
            <person name="Morton D.B."/>
            <person name="Muthukrishnan S."/>
            <person name="Oakeshott J.G."/>
            <person name="Palmer W."/>
            <person name="Park Y."/>
            <person name="Passarelli A.L."/>
            <person name="Rozas J."/>
            <person name="Schwartz L.M."/>
            <person name="Smith W."/>
            <person name="Southgate A."/>
            <person name="Vilcinskas A."/>
            <person name="Vogt R."/>
            <person name="Wang P."/>
            <person name="Werren J."/>
            <person name="Yu X.Q."/>
            <person name="Zhou J.J."/>
            <person name="Brown S.J."/>
            <person name="Scherer S.E."/>
            <person name="Richards S."/>
            <person name="Blissard G.W."/>
        </authorList>
    </citation>
    <scope>NUCLEOTIDE SEQUENCE</scope>
</reference>
<name>A0A921YYA3_MANSE</name>
<evidence type="ECO:0000259" key="2">
    <source>
        <dbReference type="PROSITE" id="PS50940"/>
    </source>
</evidence>
<protein>
    <recommendedName>
        <fullName evidence="2">Chitin-binding type-2 domain-containing protein</fullName>
    </recommendedName>
</protein>
<dbReference type="PROSITE" id="PS51257">
    <property type="entry name" value="PROKAR_LIPOPROTEIN"/>
    <property type="match status" value="1"/>
</dbReference>
<dbReference type="InterPro" id="IPR002557">
    <property type="entry name" value="Chitin-bd_dom"/>
</dbReference>
<feature type="chain" id="PRO_5038060329" description="Chitin-binding type-2 domain-containing protein" evidence="1">
    <location>
        <begin position="18"/>
        <end position="321"/>
    </location>
</feature>
<evidence type="ECO:0000313" key="3">
    <source>
        <dbReference type="EMBL" id="KAG6447114.1"/>
    </source>
</evidence>
<keyword evidence="4" id="KW-1185">Reference proteome</keyword>